<protein>
    <submittedName>
        <fullName evidence="1">Uncharacterized protein</fullName>
    </submittedName>
</protein>
<dbReference type="EMBL" id="BLVO01000016">
    <property type="protein sequence ID" value="GFM34810.1"/>
    <property type="molecule type" value="Genomic_DNA"/>
</dbReference>
<keyword evidence="2" id="KW-1185">Reference proteome</keyword>
<sequence>MKYKKLILIVFALSLLLVGPIRRAIIPKYTRAWCNLIFRNLVVEVWSGNFDVTKNGTSINATMHSDNTYKYNVFMNYNIDRDYIIFKPDEIKFKGLIRYTVYSNGKIIDSHDIRSSYGWQGWNDMPDDFWSESLFEFWMPYNDEFDSVTIEMEVLEGDPSYIKNKKNAYLSIKGAWNP</sequence>
<dbReference type="AlphaFoldDB" id="A0A7J0BMA4"/>
<comment type="caution">
    <text evidence="1">The sequence shown here is derived from an EMBL/GenBank/DDBJ whole genome shotgun (WGS) entry which is preliminary data.</text>
</comment>
<gene>
    <name evidence="1" type="ORF">DSM101010T_31750</name>
</gene>
<organism evidence="1 2">
    <name type="scientific">Desulfovibrio subterraneus</name>
    <dbReference type="NCBI Taxonomy" id="2718620"/>
    <lineage>
        <taxon>Bacteria</taxon>
        <taxon>Pseudomonadati</taxon>
        <taxon>Thermodesulfobacteriota</taxon>
        <taxon>Desulfovibrionia</taxon>
        <taxon>Desulfovibrionales</taxon>
        <taxon>Desulfovibrionaceae</taxon>
        <taxon>Desulfovibrio</taxon>
    </lineage>
</organism>
<evidence type="ECO:0000313" key="2">
    <source>
        <dbReference type="Proteomes" id="UP000503840"/>
    </source>
</evidence>
<name>A0A7J0BMA4_9BACT</name>
<proteinExistence type="predicted"/>
<evidence type="ECO:0000313" key="1">
    <source>
        <dbReference type="EMBL" id="GFM34810.1"/>
    </source>
</evidence>
<reference evidence="1 2" key="1">
    <citation type="submission" date="2020-05" db="EMBL/GenBank/DDBJ databases">
        <title>Draft genome sequence of Desulfovibrio sp. strain HN2T.</title>
        <authorList>
            <person name="Ueno A."/>
            <person name="Tamazawa S."/>
            <person name="Tamamura S."/>
            <person name="Murakami T."/>
            <person name="Kiyama T."/>
            <person name="Inomata H."/>
            <person name="Amano Y."/>
            <person name="Miyakawa K."/>
            <person name="Tamaki H."/>
            <person name="Naganuma T."/>
            <person name="Kaneko K."/>
        </authorList>
    </citation>
    <scope>NUCLEOTIDE SEQUENCE [LARGE SCALE GENOMIC DNA]</scope>
    <source>
        <strain evidence="1 2">HN2</strain>
    </source>
</reference>
<accession>A0A7J0BMA4</accession>
<dbReference type="Proteomes" id="UP000503840">
    <property type="component" value="Unassembled WGS sequence"/>
</dbReference>
<dbReference type="RefSeq" id="WP_174406466.1">
    <property type="nucleotide sequence ID" value="NZ_BLVO01000016.1"/>
</dbReference>